<evidence type="ECO:0000256" key="7">
    <source>
        <dbReference type="SAM" id="MobiDB-lite"/>
    </source>
</evidence>
<organism evidence="9 10">
    <name type="scientific">Iphiclides podalirius</name>
    <name type="common">scarce swallowtail</name>
    <dbReference type="NCBI Taxonomy" id="110791"/>
    <lineage>
        <taxon>Eukaryota</taxon>
        <taxon>Metazoa</taxon>
        <taxon>Ecdysozoa</taxon>
        <taxon>Arthropoda</taxon>
        <taxon>Hexapoda</taxon>
        <taxon>Insecta</taxon>
        <taxon>Pterygota</taxon>
        <taxon>Neoptera</taxon>
        <taxon>Endopterygota</taxon>
        <taxon>Lepidoptera</taxon>
        <taxon>Glossata</taxon>
        <taxon>Ditrysia</taxon>
        <taxon>Papilionoidea</taxon>
        <taxon>Papilionidae</taxon>
        <taxon>Papilioninae</taxon>
        <taxon>Iphiclides</taxon>
    </lineage>
</organism>
<dbReference type="Proteomes" id="UP000837857">
    <property type="component" value="Chromosome 15"/>
</dbReference>
<evidence type="ECO:0000256" key="1">
    <source>
        <dbReference type="ARBA" id="ARBA00004651"/>
    </source>
</evidence>
<feature type="transmembrane region" description="Helical" evidence="8">
    <location>
        <begin position="228"/>
        <end position="244"/>
    </location>
</feature>
<evidence type="ECO:0000256" key="3">
    <source>
        <dbReference type="ARBA" id="ARBA00022475"/>
    </source>
</evidence>
<dbReference type="PANTHER" id="PTHR20855">
    <property type="entry name" value="ADIPOR/PROGESTIN RECEPTOR-RELATED"/>
    <property type="match status" value="1"/>
</dbReference>
<keyword evidence="6 8" id="KW-0472">Membrane</keyword>
<evidence type="ECO:0008006" key="11">
    <source>
        <dbReference type="Google" id="ProtNLM"/>
    </source>
</evidence>
<proteinExistence type="inferred from homology"/>
<feature type="transmembrane region" description="Helical" evidence="8">
    <location>
        <begin position="306"/>
        <end position="327"/>
    </location>
</feature>
<feature type="transmembrane region" description="Helical" evidence="8">
    <location>
        <begin position="253"/>
        <end position="270"/>
    </location>
</feature>
<protein>
    <recommendedName>
        <fullName evidence="11">Monocyte to macrophage differentiation factor</fullName>
    </recommendedName>
</protein>
<feature type="compositionally biased region" description="Polar residues" evidence="7">
    <location>
        <begin position="39"/>
        <end position="49"/>
    </location>
</feature>
<keyword evidence="5 8" id="KW-1133">Transmembrane helix</keyword>
<evidence type="ECO:0000256" key="2">
    <source>
        <dbReference type="ARBA" id="ARBA00007018"/>
    </source>
</evidence>
<reference evidence="9" key="1">
    <citation type="submission" date="2022-03" db="EMBL/GenBank/DDBJ databases">
        <authorList>
            <person name="Martin H S."/>
        </authorList>
    </citation>
    <scope>NUCLEOTIDE SEQUENCE</scope>
</reference>
<name>A0ABN8I067_9NEOP</name>
<feature type="transmembrane region" description="Helical" evidence="8">
    <location>
        <begin position="201"/>
        <end position="222"/>
    </location>
</feature>
<dbReference type="InterPro" id="IPR005744">
    <property type="entry name" value="Hy-lIII"/>
</dbReference>
<sequence>MTENTNAALTPIQTEQNIGDSQSSKQQDVDMDEEVSARMTASYSEISFNSDHDQGNDEQRRAGPSRPYDLPSENRRQDKLPLDIGGHVRYEAPVCLGPVLLQLKSVKWMNERATANKAYVPTTVENVANVCTHALCVAPASFGARELLTRSANAPQAIAAVVYGLALCLLFAVSTTFHSVCCCRSDTKMKRFLHRCDRAMIYIFIASSYFPWLTVGTLSCWMLRELRWAIWLLAVLGITYQQIFHERYKMLELLLYLVMGLGPAAIIVTSNHQFPAMHDLKLGGMLYLAGVFFFKSDGRIPFAHAIWHVFVALAASVHYLAILRHLFPELKSQ</sequence>
<evidence type="ECO:0000256" key="6">
    <source>
        <dbReference type="ARBA" id="ARBA00023136"/>
    </source>
</evidence>
<evidence type="ECO:0000256" key="8">
    <source>
        <dbReference type="SAM" id="Phobius"/>
    </source>
</evidence>
<keyword evidence="4 8" id="KW-0812">Transmembrane</keyword>
<evidence type="ECO:0000313" key="10">
    <source>
        <dbReference type="Proteomes" id="UP000837857"/>
    </source>
</evidence>
<evidence type="ECO:0000313" key="9">
    <source>
        <dbReference type="EMBL" id="CAH2044046.1"/>
    </source>
</evidence>
<keyword evidence="10" id="KW-1185">Reference proteome</keyword>
<dbReference type="InterPro" id="IPR004254">
    <property type="entry name" value="AdipoR/HlyIII-related"/>
</dbReference>
<feature type="transmembrane region" description="Helical" evidence="8">
    <location>
        <begin position="157"/>
        <end position="180"/>
    </location>
</feature>
<feature type="region of interest" description="Disordered" evidence="7">
    <location>
        <begin position="1"/>
        <end position="79"/>
    </location>
</feature>
<evidence type="ECO:0000256" key="5">
    <source>
        <dbReference type="ARBA" id="ARBA00022989"/>
    </source>
</evidence>
<dbReference type="Pfam" id="PF03006">
    <property type="entry name" value="HlyIII"/>
    <property type="match status" value="1"/>
</dbReference>
<evidence type="ECO:0000256" key="4">
    <source>
        <dbReference type="ARBA" id="ARBA00022692"/>
    </source>
</evidence>
<gene>
    <name evidence="9" type="ORF">IPOD504_LOCUS4560</name>
</gene>
<dbReference type="EMBL" id="OW152827">
    <property type="protein sequence ID" value="CAH2044046.1"/>
    <property type="molecule type" value="Genomic_DNA"/>
</dbReference>
<keyword evidence="3" id="KW-1003">Cell membrane</keyword>
<dbReference type="PANTHER" id="PTHR20855:SF3">
    <property type="entry name" value="LD03007P"/>
    <property type="match status" value="1"/>
</dbReference>
<accession>A0ABN8I067</accession>
<comment type="subcellular location">
    <subcellularLocation>
        <location evidence="1">Cell membrane</location>
        <topology evidence="1">Multi-pass membrane protein</topology>
    </subcellularLocation>
</comment>
<feature type="compositionally biased region" description="Polar residues" evidence="7">
    <location>
        <begin position="1"/>
        <end position="26"/>
    </location>
</feature>
<feature type="compositionally biased region" description="Basic and acidic residues" evidence="7">
    <location>
        <begin position="50"/>
        <end position="61"/>
    </location>
</feature>
<feature type="non-terminal residue" evidence="9">
    <location>
        <position position="1"/>
    </location>
</feature>
<dbReference type="NCBIfam" id="TIGR01065">
    <property type="entry name" value="hlyIII"/>
    <property type="match status" value="1"/>
</dbReference>
<comment type="similarity">
    <text evidence="2">Belongs to the ADIPOR family.</text>
</comment>